<dbReference type="SMART" id="SM00448">
    <property type="entry name" value="REC"/>
    <property type="match status" value="1"/>
</dbReference>
<feature type="modified residue" description="4-aspartylphosphate" evidence="1">
    <location>
        <position position="61"/>
    </location>
</feature>
<dbReference type="RefSeq" id="WP_252663185.1">
    <property type="nucleotide sequence ID" value="NZ_CP098611.1"/>
</dbReference>
<accession>A0ABY5APL1</accession>
<dbReference type="InterPro" id="IPR011006">
    <property type="entry name" value="CheY-like_superfamily"/>
</dbReference>
<feature type="domain" description="GGDEF" evidence="4">
    <location>
        <begin position="213"/>
        <end position="350"/>
    </location>
</feature>
<dbReference type="PROSITE" id="PS50110">
    <property type="entry name" value="RESPONSE_REGULATORY"/>
    <property type="match status" value="1"/>
</dbReference>
<proteinExistence type="predicted"/>
<dbReference type="EC" id="2.7.7.65" evidence="5"/>
<dbReference type="SUPFAM" id="SSF55073">
    <property type="entry name" value="Nucleotide cyclase"/>
    <property type="match status" value="1"/>
</dbReference>
<feature type="coiled-coil region" evidence="2">
    <location>
        <begin position="153"/>
        <end position="185"/>
    </location>
</feature>
<dbReference type="PANTHER" id="PTHR45138">
    <property type="entry name" value="REGULATORY COMPONENTS OF SENSORY TRANSDUCTION SYSTEM"/>
    <property type="match status" value="1"/>
</dbReference>
<keyword evidence="6" id="KW-1185">Reference proteome</keyword>
<dbReference type="InterPro" id="IPR029787">
    <property type="entry name" value="Nucleotide_cyclase"/>
</dbReference>
<dbReference type="CDD" id="cd01949">
    <property type="entry name" value="GGDEF"/>
    <property type="match status" value="1"/>
</dbReference>
<dbReference type="Proteomes" id="UP001056708">
    <property type="component" value="Chromosome"/>
</dbReference>
<dbReference type="InterPro" id="IPR050469">
    <property type="entry name" value="Diguanylate_Cyclase"/>
</dbReference>
<evidence type="ECO:0000259" key="3">
    <source>
        <dbReference type="PROSITE" id="PS50110"/>
    </source>
</evidence>
<keyword evidence="5" id="KW-0808">Transferase</keyword>
<dbReference type="GO" id="GO:0052621">
    <property type="term" value="F:diguanylate cyclase activity"/>
    <property type="evidence" value="ECO:0007669"/>
    <property type="project" value="UniProtKB-EC"/>
</dbReference>
<dbReference type="Gene3D" id="3.30.70.270">
    <property type="match status" value="1"/>
</dbReference>
<dbReference type="Gene3D" id="3.40.50.2300">
    <property type="match status" value="1"/>
</dbReference>
<organism evidence="5 6">
    <name type="scientific">Phormidium yuhuli AB48</name>
    <dbReference type="NCBI Taxonomy" id="2940671"/>
    <lineage>
        <taxon>Bacteria</taxon>
        <taxon>Bacillati</taxon>
        <taxon>Cyanobacteriota</taxon>
        <taxon>Cyanophyceae</taxon>
        <taxon>Oscillatoriophycideae</taxon>
        <taxon>Oscillatoriales</taxon>
        <taxon>Oscillatoriaceae</taxon>
        <taxon>Phormidium</taxon>
        <taxon>Phormidium yuhuli</taxon>
    </lineage>
</organism>
<dbReference type="NCBIfam" id="TIGR00254">
    <property type="entry name" value="GGDEF"/>
    <property type="match status" value="1"/>
</dbReference>
<evidence type="ECO:0000256" key="1">
    <source>
        <dbReference type="PROSITE-ProRule" id="PRU00169"/>
    </source>
</evidence>
<dbReference type="InterPro" id="IPR001789">
    <property type="entry name" value="Sig_transdc_resp-reg_receiver"/>
</dbReference>
<gene>
    <name evidence="5" type="ORF">NEA10_20405</name>
</gene>
<evidence type="ECO:0000259" key="4">
    <source>
        <dbReference type="PROSITE" id="PS50887"/>
    </source>
</evidence>
<feature type="domain" description="Response regulatory" evidence="3">
    <location>
        <begin position="12"/>
        <end position="128"/>
    </location>
</feature>
<dbReference type="InterPro" id="IPR000160">
    <property type="entry name" value="GGDEF_dom"/>
</dbReference>
<dbReference type="SMART" id="SM00267">
    <property type="entry name" value="GGDEF"/>
    <property type="match status" value="1"/>
</dbReference>
<reference evidence="5" key="1">
    <citation type="submission" date="2022-06" db="EMBL/GenBank/DDBJ databases">
        <title>Genome sequence of Phormidium yuhuli AB48 isolated from an industrial photobioreactor environment.</title>
        <authorList>
            <person name="Qiu Y."/>
            <person name="Noonan A.J.C."/>
            <person name="Dofher K."/>
            <person name="Koch M."/>
            <person name="Kieft B."/>
            <person name="Lin X."/>
            <person name="Ziels R.M."/>
            <person name="Hallam S.J."/>
        </authorList>
    </citation>
    <scope>NUCLEOTIDE SEQUENCE</scope>
    <source>
        <strain evidence="5">AB48</strain>
    </source>
</reference>
<dbReference type="InterPro" id="IPR043128">
    <property type="entry name" value="Rev_trsase/Diguanyl_cyclase"/>
</dbReference>
<keyword evidence="2" id="KW-0175">Coiled coil</keyword>
<dbReference type="Pfam" id="PF00072">
    <property type="entry name" value="Response_reg"/>
    <property type="match status" value="1"/>
</dbReference>
<evidence type="ECO:0000256" key="2">
    <source>
        <dbReference type="SAM" id="Coils"/>
    </source>
</evidence>
<dbReference type="Pfam" id="PF00990">
    <property type="entry name" value="GGDEF"/>
    <property type="match status" value="1"/>
</dbReference>
<evidence type="ECO:0000313" key="6">
    <source>
        <dbReference type="Proteomes" id="UP001056708"/>
    </source>
</evidence>
<protein>
    <submittedName>
        <fullName evidence="5">Diguanylate cyclase</fullName>
        <ecNumber evidence="5">2.7.7.65</ecNumber>
    </submittedName>
</protein>
<dbReference type="EMBL" id="CP098611">
    <property type="protein sequence ID" value="USR91154.1"/>
    <property type="molecule type" value="Genomic_DNA"/>
</dbReference>
<evidence type="ECO:0000313" key="5">
    <source>
        <dbReference type="EMBL" id="USR91154.1"/>
    </source>
</evidence>
<name>A0ABY5APL1_9CYAN</name>
<sequence length="369" mass="41784">MTNAESPVPKGTVLIADDERTLRMLMKRAVERDGYESVDVSNGQDCLEHCQFQLPDLILLDAMMPQMGGFECCQRLKQQFHDNCPPILIITTLQDSDSIERAFEMGAEDFITKPIHWGVLRQRIRRLIEAHRATQALQRSLAREHQLSQKLSLQVLEERRLASQLELANHQLEAANSRLEALANLDGLTQIANRRAFDEQLREQWQRSAQDQTYLSLLIADIDCFKPFNDTYGHQAGDDCLRRVAKVISETICRPEDLVARYGGEEFVAVLPQTSYQGALAVAQRTLEAVRRLWIPHETSQCSDRVTLSLGVASMIPDPRLTGEALLKCADRALYLAKTEGRDRVHVASEKTLKEELQSQAPEGPPYCY</sequence>
<dbReference type="PANTHER" id="PTHR45138:SF9">
    <property type="entry name" value="DIGUANYLATE CYCLASE DGCM-RELATED"/>
    <property type="match status" value="1"/>
</dbReference>
<keyword evidence="1" id="KW-0597">Phosphoprotein</keyword>
<keyword evidence="5" id="KW-0548">Nucleotidyltransferase</keyword>
<dbReference type="PROSITE" id="PS50887">
    <property type="entry name" value="GGDEF"/>
    <property type="match status" value="1"/>
</dbReference>
<dbReference type="SUPFAM" id="SSF52172">
    <property type="entry name" value="CheY-like"/>
    <property type="match status" value="1"/>
</dbReference>